<feature type="compositionally biased region" description="Polar residues" evidence="1">
    <location>
        <begin position="34"/>
        <end position="44"/>
    </location>
</feature>
<proteinExistence type="predicted"/>
<feature type="region of interest" description="Disordered" evidence="1">
    <location>
        <begin position="27"/>
        <end position="56"/>
    </location>
</feature>
<gene>
    <name evidence="2" type="ORF">Tci_930120</name>
</gene>
<reference evidence="2" key="1">
    <citation type="journal article" date="2019" name="Sci. Rep.">
        <title>Draft genome of Tanacetum cinerariifolium, the natural source of mosquito coil.</title>
        <authorList>
            <person name="Yamashiro T."/>
            <person name="Shiraishi A."/>
            <person name="Satake H."/>
            <person name="Nakayama K."/>
        </authorList>
    </citation>
    <scope>NUCLEOTIDE SEQUENCE</scope>
</reference>
<sequence length="56" mass="6436">NPDKDIEEPKKKRVDEETLLQESFRKLKAVEVSGSESTQETPSNDLKEMSEEDVQN</sequence>
<dbReference type="EMBL" id="BKCJ011849354">
    <property type="protein sequence ID" value="GFD58151.1"/>
    <property type="molecule type" value="Genomic_DNA"/>
</dbReference>
<evidence type="ECO:0000256" key="1">
    <source>
        <dbReference type="SAM" id="MobiDB-lite"/>
    </source>
</evidence>
<dbReference type="AlphaFoldDB" id="A0A699XMR5"/>
<protein>
    <submittedName>
        <fullName evidence="2">Uncharacterized protein</fullName>
    </submittedName>
</protein>
<feature type="non-terminal residue" evidence="2">
    <location>
        <position position="56"/>
    </location>
</feature>
<organism evidence="2">
    <name type="scientific">Tanacetum cinerariifolium</name>
    <name type="common">Dalmatian daisy</name>
    <name type="synonym">Chrysanthemum cinerariifolium</name>
    <dbReference type="NCBI Taxonomy" id="118510"/>
    <lineage>
        <taxon>Eukaryota</taxon>
        <taxon>Viridiplantae</taxon>
        <taxon>Streptophyta</taxon>
        <taxon>Embryophyta</taxon>
        <taxon>Tracheophyta</taxon>
        <taxon>Spermatophyta</taxon>
        <taxon>Magnoliopsida</taxon>
        <taxon>eudicotyledons</taxon>
        <taxon>Gunneridae</taxon>
        <taxon>Pentapetalae</taxon>
        <taxon>asterids</taxon>
        <taxon>campanulids</taxon>
        <taxon>Asterales</taxon>
        <taxon>Asteraceae</taxon>
        <taxon>Asteroideae</taxon>
        <taxon>Anthemideae</taxon>
        <taxon>Anthemidinae</taxon>
        <taxon>Tanacetum</taxon>
    </lineage>
</organism>
<comment type="caution">
    <text evidence="2">The sequence shown here is derived from an EMBL/GenBank/DDBJ whole genome shotgun (WGS) entry which is preliminary data.</text>
</comment>
<evidence type="ECO:0000313" key="2">
    <source>
        <dbReference type="EMBL" id="GFD58151.1"/>
    </source>
</evidence>
<name>A0A699XMR5_TANCI</name>
<feature type="non-terminal residue" evidence="2">
    <location>
        <position position="1"/>
    </location>
</feature>
<accession>A0A699XMR5</accession>